<feature type="compositionally biased region" description="Basic and acidic residues" evidence="5">
    <location>
        <begin position="20"/>
        <end position="34"/>
    </location>
</feature>
<evidence type="ECO:0000313" key="8">
    <source>
        <dbReference type="EMBL" id="SSX05463.1"/>
    </source>
</evidence>
<evidence type="ECO:0000256" key="3">
    <source>
        <dbReference type="ARBA" id="ARBA00023306"/>
    </source>
</evidence>
<keyword evidence="2 4" id="KW-0195">Cyclin</keyword>
<dbReference type="InterPro" id="IPR039361">
    <property type="entry name" value="Cyclin"/>
</dbReference>
<keyword evidence="3" id="KW-0131">Cell cycle</keyword>
<protein>
    <submittedName>
        <fullName evidence="9">CSON012774 protein</fullName>
    </submittedName>
</protein>
<evidence type="ECO:0000256" key="1">
    <source>
        <dbReference type="ARBA" id="ARBA00022618"/>
    </source>
</evidence>
<evidence type="ECO:0000259" key="6">
    <source>
        <dbReference type="SMART" id="SM00385"/>
    </source>
</evidence>
<feature type="region of interest" description="Disordered" evidence="5">
    <location>
        <begin position="1"/>
        <end position="128"/>
    </location>
</feature>
<dbReference type="SMART" id="SM00385">
    <property type="entry name" value="CYCLIN"/>
    <property type="match status" value="1"/>
</dbReference>
<dbReference type="EMBL" id="UFQT01000618">
    <property type="protein sequence ID" value="SSX25822.1"/>
    <property type="molecule type" value="Genomic_DNA"/>
</dbReference>
<dbReference type="PANTHER" id="PTHR10177">
    <property type="entry name" value="CYCLINS"/>
    <property type="match status" value="1"/>
</dbReference>
<dbReference type="InterPro" id="IPR004367">
    <property type="entry name" value="Cyclin_C-dom"/>
</dbReference>
<keyword evidence="1" id="KW-0132">Cell division</keyword>
<dbReference type="FunFam" id="1.10.472.10:FF:000001">
    <property type="entry name" value="G2/mitotic-specific cyclin"/>
    <property type="match status" value="1"/>
</dbReference>
<dbReference type="GO" id="GO:0005634">
    <property type="term" value="C:nucleus"/>
    <property type="evidence" value="ECO:0007669"/>
    <property type="project" value="UniProtKB-ARBA"/>
</dbReference>
<accession>A0A336M6B1</accession>
<comment type="similarity">
    <text evidence="4">Belongs to the cyclin family.</text>
</comment>
<dbReference type="CDD" id="cd20519">
    <property type="entry name" value="CYCLIN_CCNE_rpt1"/>
    <property type="match status" value="1"/>
</dbReference>
<dbReference type="InterPro" id="IPR048258">
    <property type="entry name" value="Cyclins_cyclin-box"/>
</dbReference>
<reference evidence="8" key="1">
    <citation type="submission" date="2018-04" db="EMBL/GenBank/DDBJ databases">
        <authorList>
            <person name="Go L.Y."/>
            <person name="Mitchell J.A."/>
        </authorList>
    </citation>
    <scope>NUCLEOTIDE SEQUENCE</scope>
    <source>
        <tissue evidence="8">Whole organism</tissue>
    </source>
</reference>
<evidence type="ECO:0000313" key="9">
    <source>
        <dbReference type="EMBL" id="SSX25822.1"/>
    </source>
</evidence>
<reference evidence="9" key="2">
    <citation type="submission" date="2018-07" db="EMBL/GenBank/DDBJ databases">
        <authorList>
            <person name="Quirk P.G."/>
            <person name="Krulwich T.A."/>
        </authorList>
    </citation>
    <scope>NUCLEOTIDE SEQUENCE</scope>
</reference>
<gene>
    <name evidence="9" type="primary">CSON012774</name>
</gene>
<dbReference type="VEuPathDB" id="VectorBase:CSON012774"/>
<feature type="domain" description="Cyclin-like" evidence="6">
    <location>
        <begin position="206"/>
        <end position="292"/>
    </location>
</feature>
<dbReference type="GO" id="GO:0000278">
    <property type="term" value="P:mitotic cell cycle"/>
    <property type="evidence" value="ECO:0007669"/>
    <property type="project" value="UniProtKB-ARBA"/>
</dbReference>
<dbReference type="InterPro" id="IPR006671">
    <property type="entry name" value="Cyclin_N"/>
</dbReference>
<dbReference type="AlphaFoldDB" id="A0A336M6B1"/>
<dbReference type="EMBL" id="UFQS01000618">
    <property type="protein sequence ID" value="SSX05463.1"/>
    <property type="molecule type" value="Genomic_DNA"/>
</dbReference>
<evidence type="ECO:0000256" key="2">
    <source>
        <dbReference type="ARBA" id="ARBA00023127"/>
    </source>
</evidence>
<dbReference type="Gene3D" id="1.10.472.10">
    <property type="entry name" value="Cyclin-like"/>
    <property type="match status" value="2"/>
</dbReference>
<dbReference type="CDD" id="cd20520">
    <property type="entry name" value="CYCLIN_CCNE_rpt2"/>
    <property type="match status" value="1"/>
</dbReference>
<sequence>MDIQRKPLEKSSQSRKRKYDRTTDSDDTDFESRPSKAVKSSKLSSPASRKVTCEVDSPSRLQSTDILTASPPEYYSQSSSVKTLSDTSPVGSSVFNFSPSTDEASKDSWQNKQATPCKESPQSSNSCSNVTLTTDTKIISKYNIPCCVTSSAEQRVCTLPRINFAESHDVWKLMCRQDDKGSLERDPGMLQRHKGLQPRMRAILLDWLIEVCEVYKLRRETYYLAVDYLDRYLSKVEHSVLKNHLQLIGITCLFIAAKVEEIYPPKIAEFAYVTDGACAEDDILRQELLVLSTLEWKICPVTIVGWVSLYMQINVATNLRNPIEAQDAGLSTYQTKTSEINLTKTKSRRKSIAEQVLAENRQAEAFVYPQFSGMDYTQVIQLIDLCSLDVEMANFPYSVIAAAALSHIFDRGTATRLSGLDWDQILPCSRWMKPFYDVISEESGPIFLLEQNEQISSPSGLKHVCPNIVTDESHTIQTHRTSLKMFDLAMDARSKLDETVIPAPEESPATALVNTVGLLTPPASNRKSLTVTSASKPIILHPKTEA</sequence>
<feature type="domain" description="Cyclin C-terminal" evidence="7">
    <location>
        <begin position="301"/>
        <end position="468"/>
    </location>
</feature>
<dbReference type="OMA" id="IAPCAKW"/>
<dbReference type="Pfam" id="PF02984">
    <property type="entry name" value="Cyclin_C"/>
    <property type="match status" value="1"/>
</dbReference>
<dbReference type="InterPro" id="IPR036915">
    <property type="entry name" value="Cyclin-like_sf"/>
</dbReference>
<dbReference type="SMART" id="SM01332">
    <property type="entry name" value="Cyclin_C"/>
    <property type="match status" value="1"/>
</dbReference>
<evidence type="ECO:0000256" key="4">
    <source>
        <dbReference type="RuleBase" id="RU000383"/>
    </source>
</evidence>
<evidence type="ECO:0000256" key="5">
    <source>
        <dbReference type="SAM" id="MobiDB-lite"/>
    </source>
</evidence>
<evidence type="ECO:0000259" key="7">
    <source>
        <dbReference type="SMART" id="SM01332"/>
    </source>
</evidence>
<organism evidence="9">
    <name type="scientific">Culicoides sonorensis</name>
    <name type="common">Biting midge</name>
    <dbReference type="NCBI Taxonomy" id="179676"/>
    <lineage>
        <taxon>Eukaryota</taxon>
        <taxon>Metazoa</taxon>
        <taxon>Ecdysozoa</taxon>
        <taxon>Arthropoda</taxon>
        <taxon>Hexapoda</taxon>
        <taxon>Insecta</taxon>
        <taxon>Pterygota</taxon>
        <taxon>Neoptera</taxon>
        <taxon>Endopterygota</taxon>
        <taxon>Diptera</taxon>
        <taxon>Nematocera</taxon>
        <taxon>Chironomoidea</taxon>
        <taxon>Ceratopogonidae</taxon>
        <taxon>Ceratopogoninae</taxon>
        <taxon>Culicoides</taxon>
        <taxon>Monoculicoides</taxon>
    </lineage>
</organism>
<proteinExistence type="inferred from homology"/>
<name>A0A336M6B1_CULSO</name>
<dbReference type="Pfam" id="PF00134">
    <property type="entry name" value="Cyclin_N"/>
    <property type="match status" value="1"/>
</dbReference>
<dbReference type="SUPFAM" id="SSF47954">
    <property type="entry name" value="Cyclin-like"/>
    <property type="match status" value="2"/>
</dbReference>
<dbReference type="InterPro" id="IPR013763">
    <property type="entry name" value="Cyclin-like_dom"/>
</dbReference>
<feature type="compositionally biased region" description="Polar residues" evidence="5">
    <location>
        <begin position="75"/>
        <end position="128"/>
    </location>
</feature>
<dbReference type="GO" id="GO:0051301">
    <property type="term" value="P:cell division"/>
    <property type="evidence" value="ECO:0007669"/>
    <property type="project" value="UniProtKB-KW"/>
</dbReference>
<dbReference type="PROSITE" id="PS00292">
    <property type="entry name" value="CYCLINS"/>
    <property type="match status" value="1"/>
</dbReference>